<dbReference type="InterPro" id="IPR015943">
    <property type="entry name" value="WD40/YVTN_repeat-like_dom_sf"/>
</dbReference>
<dbReference type="InterPro" id="IPR031778">
    <property type="entry name" value="Sortilin_N"/>
</dbReference>
<accession>A0A964RLX0</accession>
<protein>
    <recommendedName>
        <fullName evidence="3">Sortilin N-terminal domain-containing protein</fullName>
    </recommendedName>
</protein>
<evidence type="ECO:0000313" key="4">
    <source>
        <dbReference type="EMBL" id="MVX64008.1"/>
    </source>
</evidence>
<dbReference type="RefSeq" id="WP_160359054.1">
    <property type="nucleotide sequence ID" value="NZ_WSRQ01000013.1"/>
</dbReference>
<evidence type="ECO:0000313" key="5">
    <source>
        <dbReference type="Proteomes" id="UP000656077"/>
    </source>
</evidence>
<feature type="domain" description="Sortilin N-terminal" evidence="3">
    <location>
        <begin position="156"/>
        <end position="264"/>
    </location>
</feature>
<comment type="caution">
    <text evidence="4">The sequence shown here is derived from an EMBL/GenBank/DDBJ whole genome shotgun (WGS) entry which is preliminary data.</text>
</comment>
<proteinExistence type="predicted"/>
<dbReference type="PROSITE" id="PS51257">
    <property type="entry name" value="PROKAR_LIPOPROTEIN"/>
    <property type="match status" value="1"/>
</dbReference>
<feature type="signal peptide" evidence="2">
    <location>
        <begin position="1"/>
        <end position="28"/>
    </location>
</feature>
<evidence type="ECO:0000256" key="2">
    <source>
        <dbReference type="SAM" id="SignalP"/>
    </source>
</evidence>
<name>A0A964RLX0_9CLOT</name>
<dbReference type="Proteomes" id="UP000656077">
    <property type="component" value="Unassembled WGS sequence"/>
</dbReference>
<dbReference type="PANTHER" id="PTHR47199:SF2">
    <property type="entry name" value="PHOTOSYSTEM II STABILITY_ASSEMBLY FACTOR HCF136, CHLOROPLASTIC"/>
    <property type="match status" value="1"/>
</dbReference>
<organism evidence="4 5">
    <name type="scientific">Clostridium chromiireducens</name>
    <dbReference type="NCBI Taxonomy" id="225345"/>
    <lineage>
        <taxon>Bacteria</taxon>
        <taxon>Bacillati</taxon>
        <taxon>Bacillota</taxon>
        <taxon>Clostridia</taxon>
        <taxon>Eubacteriales</taxon>
        <taxon>Clostridiaceae</taxon>
        <taxon>Clostridium</taxon>
    </lineage>
</organism>
<keyword evidence="1" id="KW-0677">Repeat</keyword>
<sequence>MKLITKKIIAIMCSFTLVSISLYGCVSASGKGNKEPDWEIVKTIEIEQKSNIGGFYDDNFGITAGYNGEVHYTNDGGKSWPKGNNTSFCRFGLFIVNDKVAYTCGNGNKGGHVRKTSDGGRNWEEVSNFGESEPNQCRYLSFVDENIGWIAAPKKLGMTKDSGKTWSEIKLPDGIDDITAIDLLNEDNGYLIDKNNNLYITKDLGQTWSIKKINIKNINTSIYSETNTSYLRFFDEKKAVFFYYNKEKNLNCSYTYDGGDTWEEKILPNVIGKGLYLSSDGKILSVNSDNAKQITILKQK</sequence>
<feature type="chain" id="PRO_5037582994" description="Sortilin N-terminal domain-containing protein" evidence="2">
    <location>
        <begin position="29"/>
        <end position="300"/>
    </location>
</feature>
<dbReference type="AlphaFoldDB" id="A0A964RLX0"/>
<dbReference type="Gene3D" id="2.130.10.10">
    <property type="entry name" value="YVTN repeat-like/Quinoprotein amine dehydrogenase"/>
    <property type="match status" value="1"/>
</dbReference>
<reference evidence="4" key="1">
    <citation type="submission" date="2019-12" db="EMBL/GenBank/DDBJ databases">
        <title>Microbes associate with the intestines of laboratory mice.</title>
        <authorList>
            <person name="Navarre W."/>
            <person name="Wong E."/>
        </authorList>
    </citation>
    <scope>NUCLEOTIDE SEQUENCE</scope>
    <source>
        <strain evidence="4">NM79_F5</strain>
    </source>
</reference>
<evidence type="ECO:0000259" key="3">
    <source>
        <dbReference type="Pfam" id="PF15902"/>
    </source>
</evidence>
<dbReference type="Pfam" id="PF15902">
    <property type="entry name" value="Sortilin-Vps10"/>
    <property type="match status" value="1"/>
</dbReference>
<gene>
    <name evidence="4" type="ORF">GKZ28_09915</name>
</gene>
<dbReference type="EMBL" id="WSRQ01000013">
    <property type="protein sequence ID" value="MVX64008.1"/>
    <property type="molecule type" value="Genomic_DNA"/>
</dbReference>
<dbReference type="SUPFAM" id="SSF110296">
    <property type="entry name" value="Oligoxyloglucan reducing end-specific cellobiohydrolase"/>
    <property type="match status" value="1"/>
</dbReference>
<dbReference type="PANTHER" id="PTHR47199">
    <property type="entry name" value="PHOTOSYSTEM II STABILITY/ASSEMBLY FACTOR HCF136, CHLOROPLASTIC"/>
    <property type="match status" value="1"/>
</dbReference>
<evidence type="ECO:0000256" key="1">
    <source>
        <dbReference type="ARBA" id="ARBA00022737"/>
    </source>
</evidence>
<keyword evidence="2" id="KW-0732">Signal</keyword>